<organism evidence="9 10">
    <name type="scientific">Lutibacter aestuarii</name>
    <dbReference type="NCBI Taxonomy" id="861111"/>
    <lineage>
        <taxon>Bacteria</taxon>
        <taxon>Pseudomonadati</taxon>
        <taxon>Bacteroidota</taxon>
        <taxon>Flavobacteriia</taxon>
        <taxon>Flavobacteriales</taxon>
        <taxon>Flavobacteriaceae</taxon>
        <taxon>Lutibacter</taxon>
    </lineage>
</organism>
<evidence type="ECO:0000256" key="4">
    <source>
        <dbReference type="ARBA" id="ARBA00023235"/>
    </source>
</evidence>
<evidence type="ECO:0000256" key="6">
    <source>
        <dbReference type="RuleBase" id="RU003915"/>
    </source>
</evidence>
<accession>A0ABW2Z9B0</accession>
<dbReference type="Proteomes" id="UP001597032">
    <property type="component" value="Unassembled WGS sequence"/>
</dbReference>
<dbReference type="PANTHER" id="PTHR43811:SF23">
    <property type="entry name" value="FKBP-TYPE 22 KDA PEPTIDYL-PROLYL CIS-TRANS ISOMERASE"/>
    <property type="match status" value="1"/>
</dbReference>
<evidence type="ECO:0000259" key="8">
    <source>
        <dbReference type="PROSITE" id="PS50059"/>
    </source>
</evidence>
<comment type="similarity">
    <text evidence="2 6">Belongs to the FKBP-type PPIase family.</text>
</comment>
<evidence type="ECO:0000313" key="9">
    <source>
        <dbReference type="EMBL" id="MFD0762589.1"/>
    </source>
</evidence>
<dbReference type="InterPro" id="IPR036944">
    <property type="entry name" value="PPIase_FKBP_N_sf"/>
</dbReference>
<keyword evidence="10" id="KW-1185">Reference proteome</keyword>
<dbReference type="Gene3D" id="3.10.50.40">
    <property type="match status" value="1"/>
</dbReference>
<dbReference type="GO" id="GO:0003755">
    <property type="term" value="F:peptidyl-prolyl cis-trans isomerase activity"/>
    <property type="evidence" value="ECO:0007669"/>
    <property type="project" value="UniProtKB-EC"/>
</dbReference>
<keyword evidence="3 5" id="KW-0697">Rotamase</keyword>
<dbReference type="InterPro" id="IPR046357">
    <property type="entry name" value="PPIase_dom_sf"/>
</dbReference>
<protein>
    <recommendedName>
        <fullName evidence="6">Peptidyl-prolyl cis-trans isomerase</fullName>
        <ecNumber evidence="6">5.2.1.8</ecNumber>
    </recommendedName>
</protein>
<dbReference type="PROSITE" id="PS50059">
    <property type="entry name" value="FKBP_PPIASE"/>
    <property type="match status" value="1"/>
</dbReference>
<evidence type="ECO:0000313" key="10">
    <source>
        <dbReference type="Proteomes" id="UP001597032"/>
    </source>
</evidence>
<dbReference type="Pfam" id="PF01346">
    <property type="entry name" value="FKBP_N"/>
    <property type="match status" value="1"/>
</dbReference>
<dbReference type="Pfam" id="PF00254">
    <property type="entry name" value="FKBP_C"/>
    <property type="match status" value="1"/>
</dbReference>
<keyword evidence="4 5" id="KW-0413">Isomerase</keyword>
<dbReference type="EC" id="5.2.1.8" evidence="6"/>
<evidence type="ECO:0000256" key="5">
    <source>
        <dbReference type="PROSITE-ProRule" id="PRU00277"/>
    </source>
</evidence>
<dbReference type="SUPFAM" id="SSF54534">
    <property type="entry name" value="FKBP-like"/>
    <property type="match status" value="1"/>
</dbReference>
<dbReference type="InterPro" id="IPR001179">
    <property type="entry name" value="PPIase_FKBP_dom"/>
</dbReference>
<keyword evidence="7" id="KW-0175">Coiled coil</keyword>
<evidence type="ECO:0000256" key="1">
    <source>
        <dbReference type="ARBA" id="ARBA00000971"/>
    </source>
</evidence>
<comment type="caution">
    <text evidence="9">The sequence shown here is derived from an EMBL/GenBank/DDBJ whole genome shotgun (WGS) entry which is preliminary data.</text>
</comment>
<proteinExistence type="inferred from homology"/>
<comment type="catalytic activity">
    <reaction evidence="1 5 6">
        <text>[protein]-peptidylproline (omega=180) = [protein]-peptidylproline (omega=0)</text>
        <dbReference type="Rhea" id="RHEA:16237"/>
        <dbReference type="Rhea" id="RHEA-COMP:10747"/>
        <dbReference type="Rhea" id="RHEA-COMP:10748"/>
        <dbReference type="ChEBI" id="CHEBI:83833"/>
        <dbReference type="ChEBI" id="CHEBI:83834"/>
        <dbReference type="EC" id="5.2.1.8"/>
    </reaction>
</comment>
<evidence type="ECO:0000256" key="3">
    <source>
        <dbReference type="ARBA" id="ARBA00023110"/>
    </source>
</evidence>
<gene>
    <name evidence="9" type="ORF">ACFQZW_10885</name>
</gene>
<evidence type="ECO:0000256" key="7">
    <source>
        <dbReference type="SAM" id="Coils"/>
    </source>
</evidence>
<evidence type="ECO:0000256" key="2">
    <source>
        <dbReference type="ARBA" id="ARBA00006577"/>
    </source>
</evidence>
<name>A0ABW2Z9B0_9FLAO</name>
<feature type="domain" description="PPIase FKBP-type" evidence="8">
    <location>
        <begin position="153"/>
        <end position="240"/>
    </location>
</feature>
<sequence length="242" mass="27348">MKSIKFLVVFTTVLMFVACNNPKIKNSLDTEEERASYALGLDIASKLKGNFPDVDRDLFIQGVISGIDSTNLLIEPQQVETILREFFQKKQEEARKKQQEEAIKKAEEEFGSVKEEGLKFLEENKKNENVKVTESGLQYIVLKEGTGEKPSATSKVKVHYHGTLIDGTVFDSSVEKGNPLEFFANRVIKGWTEGLQLMSVGSKYKFFIPQELGYGAFPRQGGKIRPFDVLIFEVELLDIVKK</sequence>
<feature type="coiled-coil region" evidence="7">
    <location>
        <begin position="89"/>
        <end position="116"/>
    </location>
</feature>
<dbReference type="PANTHER" id="PTHR43811">
    <property type="entry name" value="FKBP-TYPE PEPTIDYL-PROLYL CIS-TRANS ISOMERASE FKPA"/>
    <property type="match status" value="1"/>
</dbReference>
<dbReference type="PROSITE" id="PS51257">
    <property type="entry name" value="PROKAR_LIPOPROTEIN"/>
    <property type="match status" value="1"/>
</dbReference>
<reference evidence="10" key="1">
    <citation type="journal article" date="2019" name="Int. J. Syst. Evol. Microbiol.">
        <title>The Global Catalogue of Microorganisms (GCM) 10K type strain sequencing project: providing services to taxonomists for standard genome sequencing and annotation.</title>
        <authorList>
            <consortium name="The Broad Institute Genomics Platform"/>
            <consortium name="The Broad Institute Genome Sequencing Center for Infectious Disease"/>
            <person name="Wu L."/>
            <person name="Ma J."/>
        </authorList>
    </citation>
    <scope>NUCLEOTIDE SEQUENCE [LARGE SCALE GENOMIC DNA]</scope>
    <source>
        <strain evidence="10">CCUG 60022</strain>
    </source>
</reference>
<dbReference type="RefSeq" id="WP_298263272.1">
    <property type="nucleotide sequence ID" value="NZ_JBHTIC010000008.1"/>
</dbReference>
<dbReference type="EMBL" id="JBHTIC010000008">
    <property type="protein sequence ID" value="MFD0762589.1"/>
    <property type="molecule type" value="Genomic_DNA"/>
</dbReference>
<dbReference type="Gene3D" id="1.10.287.460">
    <property type="entry name" value="Peptidyl-prolyl cis-trans isomerase, FKBP-type, N-terminal domain"/>
    <property type="match status" value="1"/>
</dbReference>
<dbReference type="InterPro" id="IPR000774">
    <property type="entry name" value="PPIase_FKBP_N"/>
</dbReference>